<organism evidence="1 2">
    <name type="scientific">Trichonephila clavipes</name>
    <name type="common">Golden silk orbweaver</name>
    <name type="synonym">Nephila clavipes</name>
    <dbReference type="NCBI Taxonomy" id="2585209"/>
    <lineage>
        <taxon>Eukaryota</taxon>
        <taxon>Metazoa</taxon>
        <taxon>Ecdysozoa</taxon>
        <taxon>Arthropoda</taxon>
        <taxon>Chelicerata</taxon>
        <taxon>Arachnida</taxon>
        <taxon>Araneae</taxon>
        <taxon>Araneomorphae</taxon>
        <taxon>Entelegynae</taxon>
        <taxon>Araneoidea</taxon>
        <taxon>Nephilidae</taxon>
        <taxon>Trichonephila</taxon>
    </lineage>
</organism>
<gene>
    <name evidence="1" type="primary">NCL1_05223</name>
    <name evidence="1" type="ORF">TNCV_4395911</name>
</gene>
<sequence length="256" mass="29170">MKTRSRCHIFVCHVAFHHRSERLESFLLQLLNLSLPITLAQGSVDFRDRRAKLLVKQDYKGIKKPLIRMRKVTTYLDPKQGLAATELIILSHCQWKTRESLSKTSNPRQREEFELLHDECASAHGSLVESNPRLDINNSGPYFHNHERSELNRVAEGSCCRRFRVADSKPSGTEDSPCKRADAGSTYRDSKSFRRRVSQVWRPWLCLVTSSSPVPLKTRRVGQRCTLNLSRAETSSRWCGVVVRRGGASSGVVHVT</sequence>
<protein>
    <submittedName>
        <fullName evidence="1">Uncharacterized protein</fullName>
    </submittedName>
</protein>
<name>A0A8X6W590_TRICX</name>
<evidence type="ECO:0000313" key="2">
    <source>
        <dbReference type="Proteomes" id="UP000887159"/>
    </source>
</evidence>
<dbReference type="AlphaFoldDB" id="A0A8X6W590"/>
<reference evidence="1" key="1">
    <citation type="submission" date="2020-08" db="EMBL/GenBank/DDBJ databases">
        <title>Multicomponent nature underlies the extraordinary mechanical properties of spider dragline silk.</title>
        <authorList>
            <person name="Kono N."/>
            <person name="Nakamura H."/>
            <person name="Mori M."/>
            <person name="Yoshida Y."/>
            <person name="Ohtoshi R."/>
            <person name="Malay A.D."/>
            <person name="Moran D.A.P."/>
            <person name="Tomita M."/>
            <person name="Numata K."/>
            <person name="Arakawa K."/>
        </authorList>
    </citation>
    <scope>NUCLEOTIDE SEQUENCE</scope>
</reference>
<proteinExistence type="predicted"/>
<comment type="caution">
    <text evidence="1">The sequence shown here is derived from an EMBL/GenBank/DDBJ whole genome shotgun (WGS) entry which is preliminary data.</text>
</comment>
<keyword evidence="2" id="KW-1185">Reference proteome</keyword>
<evidence type="ECO:0000313" key="1">
    <source>
        <dbReference type="EMBL" id="GFY28257.1"/>
    </source>
</evidence>
<dbReference type="Proteomes" id="UP000887159">
    <property type="component" value="Unassembled WGS sequence"/>
</dbReference>
<accession>A0A8X6W590</accession>
<dbReference type="EMBL" id="BMAU01021383">
    <property type="protein sequence ID" value="GFY28257.1"/>
    <property type="molecule type" value="Genomic_DNA"/>
</dbReference>